<dbReference type="Gene3D" id="3.30.70.1060">
    <property type="entry name" value="Dimeric alpha+beta barrel"/>
    <property type="match status" value="1"/>
</dbReference>
<dbReference type="InterPro" id="IPR051807">
    <property type="entry name" value="Sec-metab_biosynth-assoc"/>
</dbReference>
<reference evidence="3 4" key="1">
    <citation type="submission" date="2019-11" db="EMBL/GenBank/DDBJ databases">
        <title>Draft Whole-Genome sequence of the marine photosynthetic bacterium Rhodovulum strictum DSM 11289.</title>
        <authorList>
            <person name="Kyndt J.A."/>
            <person name="Meyer T.E."/>
        </authorList>
    </citation>
    <scope>NUCLEOTIDE SEQUENCE [LARGE SCALE GENOMIC DNA]</scope>
    <source>
        <strain evidence="3 4">DSM 11289</strain>
    </source>
</reference>
<keyword evidence="4" id="KW-1185">Reference proteome</keyword>
<comment type="caution">
    <text evidence="3">The sequence shown here is derived from an EMBL/GenBank/DDBJ whole genome shotgun (WGS) entry which is preliminary data.</text>
</comment>
<protein>
    <submittedName>
        <fullName evidence="3">YciI family protein</fullName>
    </submittedName>
</protein>
<dbReference type="AlphaFoldDB" id="A0A844BG02"/>
<evidence type="ECO:0000313" key="3">
    <source>
        <dbReference type="EMBL" id="MRH19913.1"/>
    </source>
</evidence>
<dbReference type="Pfam" id="PF03795">
    <property type="entry name" value="YCII"/>
    <property type="match status" value="1"/>
</dbReference>
<dbReference type="EMBL" id="WJPO01000002">
    <property type="protein sequence ID" value="MRH19913.1"/>
    <property type="molecule type" value="Genomic_DNA"/>
</dbReference>
<dbReference type="InterPro" id="IPR005545">
    <property type="entry name" value="YCII"/>
</dbReference>
<dbReference type="Proteomes" id="UP000466730">
    <property type="component" value="Unassembled WGS sequence"/>
</dbReference>
<dbReference type="PANTHER" id="PTHR33606:SF3">
    <property type="entry name" value="PROTEIN YCII"/>
    <property type="match status" value="1"/>
</dbReference>
<sequence>MSMPLFALICRDRPGHLQTRLDNRAAHLGYIEQSGAVAQAGPFLDGAGQMCGSLVILDVANRAAAEAWAAGDPYAQAGLFDSVTIEEWKRVIG</sequence>
<dbReference type="InterPro" id="IPR011008">
    <property type="entry name" value="Dimeric_a/b-barrel"/>
</dbReference>
<proteinExistence type="inferred from homology"/>
<comment type="similarity">
    <text evidence="1">Belongs to the YciI family.</text>
</comment>
<evidence type="ECO:0000313" key="4">
    <source>
        <dbReference type="Proteomes" id="UP000466730"/>
    </source>
</evidence>
<evidence type="ECO:0000259" key="2">
    <source>
        <dbReference type="Pfam" id="PF03795"/>
    </source>
</evidence>
<accession>A0A844BG02</accession>
<dbReference type="OrthoDB" id="2293521at2"/>
<name>A0A844BG02_9RHOB</name>
<feature type="domain" description="YCII-related" evidence="2">
    <location>
        <begin position="5"/>
        <end position="89"/>
    </location>
</feature>
<evidence type="ECO:0000256" key="1">
    <source>
        <dbReference type="ARBA" id="ARBA00007689"/>
    </source>
</evidence>
<organism evidence="3 4">
    <name type="scientific">Rhodovulum strictum</name>
    <dbReference type="NCBI Taxonomy" id="58314"/>
    <lineage>
        <taxon>Bacteria</taxon>
        <taxon>Pseudomonadati</taxon>
        <taxon>Pseudomonadota</taxon>
        <taxon>Alphaproteobacteria</taxon>
        <taxon>Rhodobacterales</taxon>
        <taxon>Paracoccaceae</taxon>
        <taxon>Rhodovulum</taxon>
    </lineage>
</organism>
<gene>
    <name evidence="3" type="ORF">GH815_02810</name>
</gene>
<dbReference type="SUPFAM" id="SSF54909">
    <property type="entry name" value="Dimeric alpha+beta barrel"/>
    <property type="match status" value="1"/>
</dbReference>
<dbReference type="PANTHER" id="PTHR33606">
    <property type="entry name" value="PROTEIN YCII"/>
    <property type="match status" value="1"/>
</dbReference>